<dbReference type="PANTHER" id="PTHR36688">
    <property type="entry name" value="ENDO/EXONUCLEASE/PHOSPHATASE DOMAIN-CONTAINING PROTEIN"/>
    <property type="match status" value="1"/>
</dbReference>
<reference evidence="2 3" key="1">
    <citation type="journal article" date="2019" name="Commun. Biol.">
        <title>The bagworm genome reveals a unique fibroin gene that provides high tensile strength.</title>
        <authorList>
            <person name="Kono N."/>
            <person name="Nakamura H."/>
            <person name="Ohtoshi R."/>
            <person name="Tomita M."/>
            <person name="Numata K."/>
            <person name="Arakawa K."/>
        </authorList>
    </citation>
    <scope>NUCLEOTIDE SEQUENCE [LARGE SCALE GENOMIC DNA]</scope>
</reference>
<dbReference type="OrthoDB" id="4927418at2759"/>
<evidence type="ECO:0000313" key="3">
    <source>
        <dbReference type="Proteomes" id="UP000299102"/>
    </source>
</evidence>
<name>A0A4C1X354_EUMVA</name>
<feature type="domain" description="Reverse transcriptase" evidence="1">
    <location>
        <begin position="385"/>
        <end position="495"/>
    </location>
</feature>
<dbReference type="PANTHER" id="PTHR36688:SF1">
    <property type="entry name" value="ENDONUCLEASE_EXONUCLEASE_PHOSPHATASE DOMAIN-CONTAINING PROTEIN"/>
    <property type="match status" value="1"/>
</dbReference>
<gene>
    <name evidence="2" type="primary">RTase</name>
    <name evidence="2" type="ORF">EVAR_86303_1</name>
</gene>
<evidence type="ECO:0000259" key="1">
    <source>
        <dbReference type="Pfam" id="PF00078"/>
    </source>
</evidence>
<keyword evidence="3" id="KW-1185">Reference proteome</keyword>
<comment type="caution">
    <text evidence="2">The sequence shown here is derived from an EMBL/GenBank/DDBJ whole genome shotgun (WGS) entry which is preliminary data.</text>
</comment>
<protein>
    <submittedName>
        <fullName evidence="2">Probable RNA-directed DNA polymerase from transposon BS</fullName>
    </submittedName>
</protein>
<accession>A0A4C1X354</accession>
<dbReference type="GO" id="GO:0003964">
    <property type="term" value="F:RNA-directed DNA polymerase activity"/>
    <property type="evidence" value="ECO:0007669"/>
    <property type="project" value="UniProtKB-KW"/>
</dbReference>
<dbReference type="Pfam" id="PF00078">
    <property type="entry name" value="RVT_1"/>
    <property type="match status" value="2"/>
</dbReference>
<dbReference type="CDD" id="cd01650">
    <property type="entry name" value="RT_nLTR_like"/>
    <property type="match status" value="1"/>
</dbReference>
<keyword evidence="2" id="KW-0695">RNA-directed DNA polymerase</keyword>
<dbReference type="InterPro" id="IPR000477">
    <property type="entry name" value="RT_dom"/>
</dbReference>
<sequence length="639" mass="72385">MGPPDGGRPIPIRKITNWKRVSTALEKIDTPNLNSIPNDIASTDEIDLAIGALTNHVRTVVEESEREVPASSDRRKFPPDILELIRAKNAALRRQRAYPTPEYRSRARALQREVKARVREFRNESWSDLMEEIKPSHKAFWAVTKALKTEGYTPIPPLKKPDNSVAIDDAEIAECLADSIETQCSHASPPHDIAHISRIEEEVLQKTSLEPKDDLAPVSLSEVQTLVKSLNTRKAPGLDGISNKAIKCFSIPLLSLLVAIFNACIKNCYFPPAWKEAEVIGIHKPGKPRDLPASYRPISLLSGLGKLFEKILKTRLSDHLLGKGLIIDEQFGFRPAHSCPQQVLRLVEYVSEGFETERSTVAVFFDVAKAFDRSRSSSRLHPLSLLYSAYTNDVPRPSSSGVQLALFADDTALFYGNRNRSTRFTLLPLQRAIDELGQWFRKWRIEVNPDKSAAIQFKYGKIRSRLIVDKNTPNLKMLDAIIPWQRNYKYLGVTLDKNLHFRDHIERVRNTALFYKARLGAVLGRKSKLSRRNKRTIYKMCIRTVMTYASPVFAHAAQKHYIDYRDLELPTISKYMKDASKRFFDIAGSHPNALLRAAVDYQPPHPTHLIRRPRNVLTDPPDALTAAVESLNDVNNTHD</sequence>
<dbReference type="AlphaFoldDB" id="A0A4C1X354"/>
<organism evidence="2 3">
    <name type="scientific">Eumeta variegata</name>
    <name type="common">Bagworm moth</name>
    <name type="synonym">Eumeta japonica</name>
    <dbReference type="NCBI Taxonomy" id="151549"/>
    <lineage>
        <taxon>Eukaryota</taxon>
        <taxon>Metazoa</taxon>
        <taxon>Ecdysozoa</taxon>
        <taxon>Arthropoda</taxon>
        <taxon>Hexapoda</taxon>
        <taxon>Insecta</taxon>
        <taxon>Pterygota</taxon>
        <taxon>Neoptera</taxon>
        <taxon>Endopterygota</taxon>
        <taxon>Lepidoptera</taxon>
        <taxon>Glossata</taxon>
        <taxon>Ditrysia</taxon>
        <taxon>Tineoidea</taxon>
        <taxon>Psychidae</taxon>
        <taxon>Oiketicinae</taxon>
        <taxon>Eumeta</taxon>
    </lineage>
</organism>
<proteinExistence type="predicted"/>
<evidence type="ECO:0000313" key="2">
    <source>
        <dbReference type="EMBL" id="GBP58141.1"/>
    </source>
</evidence>
<dbReference type="EMBL" id="BGZK01000728">
    <property type="protein sequence ID" value="GBP58141.1"/>
    <property type="molecule type" value="Genomic_DNA"/>
</dbReference>
<dbReference type="Proteomes" id="UP000299102">
    <property type="component" value="Unassembled WGS sequence"/>
</dbReference>
<keyword evidence="2" id="KW-0548">Nucleotidyltransferase</keyword>
<dbReference type="InterPro" id="IPR052560">
    <property type="entry name" value="RdDP_mobile_element"/>
</dbReference>
<feature type="domain" description="Reverse transcriptase" evidence="1">
    <location>
        <begin position="282"/>
        <end position="373"/>
    </location>
</feature>
<keyword evidence="2" id="KW-0808">Transferase</keyword>